<dbReference type="EMBL" id="JAEQBW010000002">
    <property type="protein sequence ID" value="MBK6264589.1"/>
    <property type="molecule type" value="Genomic_DNA"/>
</dbReference>
<dbReference type="GO" id="GO:0003676">
    <property type="term" value="F:nucleic acid binding"/>
    <property type="evidence" value="ECO:0007669"/>
    <property type="project" value="InterPro"/>
</dbReference>
<accession>A0A934WX36</accession>
<dbReference type="RefSeq" id="WP_201430278.1">
    <property type="nucleotide sequence ID" value="NZ_JAEQBW010000002.1"/>
</dbReference>
<gene>
    <name evidence="1" type="ORF">JKA74_06020</name>
</gene>
<keyword evidence="2" id="KW-1185">Reference proteome</keyword>
<dbReference type="InterPro" id="IPR011856">
    <property type="entry name" value="tRNA_endonuc-like_dom_sf"/>
</dbReference>
<proteinExistence type="predicted"/>
<dbReference type="Gene3D" id="3.40.1350.10">
    <property type="match status" value="1"/>
</dbReference>
<evidence type="ECO:0000313" key="1">
    <source>
        <dbReference type="EMBL" id="MBK6264589.1"/>
    </source>
</evidence>
<name>A0A934WX36_9BACT</name>
<dbReference type="Proteomes" id="UP000611723">
    <property type="component" value="Unassembled WGS sequence"/>
</dbReference>
<reference evidence="1" key="1">
    <citation type="submission" date="2021-01" db="EMBL/GenBank/DDBJ databases">
        <title>Marivirga aurantiaca sp. nov., isolated from intertidal surface sediments.</title>
        <authorList>
            <person name="Zhang M."/>
        </authorList>
    </citation>
    <scope>NUCLEOTIDE SEQUENCE</scope>
    <source>
        <strain evidence="1">S37H4</strain>
    </source>
</reference>
<dbReference type="AlphaFoldDB" id="A0A934WX36"/>
<evidence type="ECO:0000313" key="2">
    <source>
        <dbReference type="Proteomes" id="UP000611723"/>
    </source>
</evidence>
<comment type="caution">
    <text evidence="1">The sequence shown here is derived from an EMBL/GenBank/DDBJ whole genome shotgun (WGS) entry which is preliminary data.</text>
</comment>
<sequence length="201" mass="24184">MSSINTYFQWESDLQESLLMTDNENRSILEKQLIRYPLNEQAIIKDLKIYKEFEIQKGLIDLLAVHKTIEKKTEFFDVHIIELKRDGITYRALDQILRYREYVQNYFAGWDFTEMLIDKKRLRIFSHLVGTECDWTSDSFYTMMHLQKNYNIYNHEYYLDPVNGLTFTSYSNCQQTEIEVKECAMDEIVDMCINQFKPDDN</sequence>
<protein>
    <submittedName>
        <fullName evidence="1">Uncharacterized protein</fullName>
    </submittedName>
</protein>
<organism evidence="1 2">
    <name type="scientific">Marivirga aurantiaca</name>
    <dbReference type="NCBI Taxonomy" id="2802615"/>
    <lineage>
        <taxon>Bacteria</taxon>
        <taxon>Pseudomonadati</taxon>
        <taxon>Bacteroidota</taxon>
        <taxon>Cytophagia</taxon>
        <taxon>Cytophagales</taxon>
        <taxon>Marivirgaceae</taxon>
        <taxon>Marivirga</taxon>
    </lineage>
</organism>